<dbReference type="Pfam" id="PF00072">
    <property type="entry name" value="Response_reg"/>
    <property type="match status" value="2"/>
</dbReference>
<dbReference type="Gene3D" id="1.10.287.130">
    <property type="match status" value="1"/>
</dbReference>
<evidence type="ECO:0000256" key="4">
    <source>
        <dbReference type="ARBA" id="ARBA00022679"/>
    </source>
</evidence>
<evidence type="ECO:0000256" key="9">
    <source>
        <dbReference type="ARBA" id="ARBA00064003"/>
    </source>
</evidence>
<evidence type="ECO:0000313" key="15">
    <source>
        <dbReference type="Proteomes" id="UP000663722"/>
    </source>
</evidence>
<dbReference type="Gene3D" id="3.30.450.20">
    <property type="entry name" value="PAS domain"/>
    <property type="match status" value="1"/>
</dbReference>
<keyword evidence="8" id="KW-0902">Two-component regulatory system</keyword>
<dbReference type="SUPFAM" id="SSF55785">
    <property type="entry name" value="PYP-like sensor domain (PAS domain)"/>
    <property type="match status" value="1"/>
</dbReference>
<evidence type="ECO:0000256" key="2">
    <source>
        <dbReference type="ARBA" id="ARBA00012438"/>
    </source>
</evidence>
<dbReference type="Pfam" id="PF13185">
    <property type="entry name" value="GAF_2"/>
    <property type="match status" value="1"/>
</dbReference>
<evidence type="ECO:0000256" key="3">
    <source>
        <dbReference type="ARBA" id="ARBA00022553"/>
    </source>
</evidence>
<reference evidence="14" key="1">
    <citation type="journal article" date="2021" name="Microb. Physiol.">
        <title>Proteogenomic Insights into the Physiology of Marine, Sulfate-Reducing, Filamentous Desulfonema limicola and Desulfonema magnum.</title>
        <authorList>
            <person name="Schnaars V."/>
            <person name="Wohlbrand L."/>
            <person name="Scheve S."/>
            <person name="Hinrichs C."/>
            <person name="Reinhardt R."/>
            <person name="Rabus R."/>
        </authorList>
    </citation>
    <scope>NUCLEOTIDE SEQUENCE</scope>
    <source>
        <strain evidence="14">4be13</strain>
    </source>
</reference>
<dbReference type="InterPro" id="IPR036097">
    <property type="entry name" value="HisK_dim/P_sf"/>
</dbReference>
<dbReference type="InterPro" id="IPR000014">
    <property type="entry name" value="PAS"/>
</dbReference>
<gene>
    <name evidence="14" type="ORF">dnm_040800</name>
</gene>
<evidence type="ECO:0000256" key="11">
    <source>
        <dbReference type="PROSITE-ProRule" id="PRU00169"/>
    </source>
</evidence>
<evidence type="ECO:0000256" key="10">
    <source>
        <dbReference type="ARBA" id="ARBA00068150"/>
    </source>
</evidence>
<dbReference type="SMART" id="SM00388">
    <property type="entry name" value="HisKA"/>
    <property type="match status" value="1"/>
</dbReference>
<evidence type="ECO:0000256" key="1">
    <source>
        <dbReference type="ARBA" id="ARBA00000085"/>
    </source>
</evidence>
<dbReference type="FunFam" id="1.10.287.130:FF:000002">
    <property type="entry name" value="Two-component osmosensing histidine kinase"/>
    <property type="match status" value="1"/>
</dbReference>
<organism evidence="14 15">
    <name type="scientific">Desulfonema magnum</name>
    <dbReference type="NCBI Taxonomy" id="45655"/>
    <lineage>
        <taxon>Bacteria</taxon>
        <taxon>Pseudomonadati</taxon>
        <taxon>Thermodesulfobacteriota</taxon>
        <taxon>Desulfobacteria</taxon>
        <taxon>Desulfobacterales</taxon>
        <taxon>Desulfococcaceae</taxon>
        <taxon>Desulfonema</taxon>
    </lineage>
</organism>
<feature type="domain" description="Response regulatory" evidence="13">
    <location>
        <begin position="592"/>
        <end position="713"/>
    </location>
</feature>
<dbReference type="InterPro" id="IPR004358">
    <property type="entry name" value="Sig_transdc_His_kin-like_C"/>
</dbReference>
<name>A0A975BM72_9BACT</name>
<dbReference type="PRINTS" id="PR00344">
    <property type="entry name" value="BCTRLSENSOR"/>
</dbReference>
<keyword evidence="6 14" id="KW-0418">Kinase</keyword>
<dbReference type="CDD" id="cd17546">
    <property type="entry name" value="REC_hyHK_CKI1_RcsC-like"/>
    <property type="match status" value="1"/>
</dbReference>
<dbReference type="SMART" id="SM00387">
    <property type="entry name" value="HATPase_c"/>
    <property type="match status" value="1"/>
</dbReference>
<comment type="catalytic activity">
    <reaction evidence="1">
        <text>ATP + protein L-histidine = ADP + protein N-phospho-L-histidine.</text>
        <dbReference type="EC" id="2.7.13.3"/>
    </reaction>
</comment>
<dbReference type="PROSITE" id="PS50109">
    <property type="entry name" value="HIS_KIN"/>
    <property type="match status" value="1"/>
</dbReference>
<dbReference type="InterPro" id="IPR001789">
    <property type="entry name" value="Sig_transdc_resp-reg_receiver"/>
</dbReference>
<dbReference type="InterPro" id="IPR005467">
    <property type="entry name" value="His_kinase_dom"/>
</dbReference>
<dbReference type="SUPFAM" id="SSF55781">
    <property type="entry name" value="GAF domain-like"/>
    <property type="match status" value="1"/>
</dbReference>
<keyword evidence="15" id="KW-1185">Reference proteome</keyword>
<feature type="modified residue" description="4-aspartylphosphate" evidence="11">
    <location>
        <position position="646"/>
    </location>
</feature>
<dbReference type="Gene3D" id="3.30.450.40">
    <property type="match status" value="1"/>
</dbReference>
<dbReference type="FunFam" id="3.30.565.10:FF:000010">
    <property type="entry name" value="Sensor histidine kinase RcsC"/>
    <property type="match status" value="1"/>
</dbReference>
<dbReference type="KEGG" id="dmm:dnm_040800"/>
<dbReference type="Pfam" id="PF02518">
    <property type="entry name" value="HATPase_c"/>
    <property type="match status" value="1"/>
</dbReference>
<dbReference type="InterPro" id="IPR035965">
    <property type="entry name" value="PAS-like_dom_sf"/>
</dbReference>
<dbReference type="InterPro" id="IPR003018">
    <property type="entry name" value="GAF"/>
</dbReference>
<evidence type="ECO:0000256" key="8">
    <source>
        <dbReference type="ARBA" id="ARBA00023012"/>
    </source>
</evidence>
<dbReference type="SMART" id="SM00448">
    <property type="entry name" value="REC"/>
    <property type="match status" value="2"/>
</dbReference>
<comment type="subunit">
    <text evidence="9">At low DSF concentrations, interacts with RpfF.</text>
</comment>
<dbReference type="InterPro" id="IPR011006">
    <property type="entry name" value="CheY-like_superfamily"/>
</dbReference>
<proteinExistence type="predicted"/>
<keyword evidence="7" id="KW-0067">ATP-binding</keyword>
<feature type="domain" description="Response regulatory" evidence="13">
    <location>
        <begin position="744"/>
        <end position="862"/>
    </location>
</feature>
<dbReference type="Gene3D" id="3.30.565.10">
    <property type="entry name" value="Histidine kinase-like ATPase, C-terminal domain"/>
    <property type="match status" value="1"/>
</dbReference>
<dbReference type="CDD" id="cd00156">
    <property type="entry name" value="REC"/>
    <property type="match status" value="1"/>
</dbReference>
<dbReference type="Proteomes" id="UP000663722">
    <property type="component" value="Chromosome"/>
</dbReference>
<evidence type="ECO:0000259" key="12">
    <source>
        <dbReference type="PROSITE" id="PS50109"/>
    </source>
</evidence>
<dbReference type="CDD" id="cd16922">
    <property type="entry name" value="HATPase_EvgS-ArcB-TorS-like"/>
    <property type="match status" value="1"/>
</dbReference>
<dbReference type="SUPFAM" id="SSF52172">
    <property type="entry name" value="CheY-like"/>
    <property type="match status" value="2"/>
</dbReference>
<evidence type="ECO:0000256" key="7">
    <source>
        <dbReference type="ARBA" id="ARBA00022840"/>
    </source>
</evidence>
<evidence type="ECO:0000313" key="14">
    <source>
        <dbReference type="EMBL" id="QTA88040.1"/>
    </source>
</evidence>
<dbReference type="PANTHER" id="PTHR45339">
    <property type="entry name" value="HYBRID SIGNAL TRANSDUCTION HISTIDINE KINASE J"/>
    <property type="match status" value="1"/>
</dbReference>
<dbReference type="InterPro" id="IPR003594">
    <property type="entry name" value="HATPase_dom"/>
</dbReference>
<feature type="modified residue" description="4-aspartylphosphate" evidence="11">
    <location>
        <position position="793"/>
    </location>
</feature>
<keyword evidence="3 11" id="KW-0597">Phosphoprotein</keyword>
<dbReference type="SUPFAM" id="SSF55874">
    <property type="entry name" value="ATPase domain of HSP90 chaperone/DNA topoisomerase II/histidine kinase"/>
    <property type="match status" value="1"/>
</dbReference>
<dbReference type="PANTHER" id="PTHR45339:SF1">
    <property type="entry name" value="HYBRID SIGNAL TRANSDUCTION HISTIDINE KINASE J"/>
    <property type="match status" value="1"/>
</dbReference>
<feature type="domain" description="Histidine kinase" evidence="12">
    <location>
        <begin position="354"/>
        <end position="575"/>
    </location>
</feature>
<dbReference type="RefSeq" id="WP_207682985.1">
    <property type="nucleotide sequence ID" value="NZ_CP061800.1"/>
</dbReference>
<evidence type="ECO:0000259" key="13">
    <source>
        <dbReference type="PROSITE" id="PS50110"/>
    </source>
</evidence>
<keyword evidence="5" id="KW-0547">Nucleotide-binding</keyword>
<dbReference type="InterPro" id="IPR036890">
    <property type="entry name" value="HATPase_C_sf"/>
</dbReference>
<dbReference type="GO" id="GO:0005524">
    <property type="term" value="F:ATP binding"/>
    <property type="evidence" value="ECO:0007669"/>
    <property type="project" value="UniProtKB-KW"/>
</dbReference>
<dbReference type="PROSITE" id="PS50110">
    <property type="entry name" value="RESPONSE_REGULATORY"/>
    <property type="match status" value="2"/>
</dbReference>
<dbReference type="AlphaFoldDB" id="A0A975BM72"/>
<dbReference type="CDD" id="cd00082">
    <property type="entry name" value="HisKA"/>
    <property type="match status" value="1"/>
</dbReference>
<dbReference type="Pfam" id="PF00512">
    <property type="entry name" value="HisKA"/>
    <property type="match status" value="1"/>
</dbReference>
<dbReference type="InterPro" id="IPR029016">
    <property type="entry name" value="GAF-like_dom_sf"/>
</dbReference>
<dbReference type="EC" id="2.7.13.3" evidence="2"/>
<dbReference type="Pfam" id="PF13426">
    <property type="entry name" value="PAS_9"/>
    <property type="match status" value="1"/>
</dbReference>
<dbReference type="InterPro" id="IPR003661">
    <property type="entry name" value="HisK_dim/P_dom"/>
</dbReference>
<dbReference type="EMBL" id="CP061800">
    <property type="protein sequence ID" value="QTA88040.1"/>
    <property type="molecule type" value="Genomic_DNA"/>
</dbReference>
<accession>A0A975BM72</accession>
<dbReference type="GO" id="GO:0000155">
    <property type="term" value="F:phosphorelay sensor kinase activity"/>
    <property type="evidence" value="ECO:0007669"/>
    <property type="project" value="InterPro"/>
</dbReference>
<dbReference type="Gene3D" id="3.40.50.2300">
    <property type="match status" value="2"/>
</dbReference>
<evidence type="ECO:0000256" key="5">
    <source>
        <dbReference type="ARBA" id="ARBA00022741"/>
    </source>
</evidence>
<sequence>MLNTINPSAFAEILTKGLSFGTIILDRDYRITLWNEWMEKHSGIRERHIIGQNIFEKYPEIQERNKNKYITECMERQIPFLLSPLIHNHLIPLNIVKGTEDIRMIQNVRIYPLPDDEGNILGVLIIIMDLTEQVIHEKEVFRLTCLLDGIRNIDQLITRAESEDELLRGVCRTLVGHIGYMLSWVGLLDESDHIRVATFAWAEHEISESEITEHDLKDALEMVGNSFKIKGRPMVERIEEDMFSAPLYSEFATRTGYNSFCSLPIKIGDDFIGTLNIHSKEKNVFQEEELVLLEEVASDISFGIKTLREREKKRQAETELRESQKKMWLMIEQLTESRKAAEIANKAKSEFLANMGHEIRTPMNIILGMTDIVLGGELTSDQRDLLETVRGSADSLMELLNDILDLSTIEAGKLKMEETAFELEGFLASVIREMASDAHRKGLELACHFKFDVPLFISGYPERLRQILLNLMGNAIKFTKTGEVILKAEKETENLTDMMLHFSVTDTGIGIFPEQIAFIFDRFTQGDGSSTRRYGGIGLGTAISKQLVEMMGGQIWVESTPGRGSVFHFTIRAKQKHKPEPRPKYAELDGLILLIADDNDSSREILAEMVSRWNIIPIGAKNGQTALKKLKRIRAEGGYPDMVLLDADMPGTNGHELAEQLRMTNKTENMPVIFLTSSEDNYKHLSHQNLPGAVCLPKPVLPTALLKTMLAVRRDHQRHALTQKKNEIPQKQKTTMSGTEKKFRILVAEDNQFNQMLISVLLNKGGHEVVAVGDGKAAADAFVREQFDLIFMDIHMPDTDGLEATRIIRDKEKNTGSHIPIVAITADGEKNDLNKCAEAGMDSHIIKPFNYDNIFAAIERNLKLKT</sequence>
<dbReference type="CDD" id="cd00130">
    <property type="entry name" value="PAS"/>
    <property type="match status" value="1"/>
</dbReference>
<protein>
    <recommendedName>
        <fullName evidence="10">Sensory/regulatory protein RpfC</fullName>
        <ecNumber evidence="2">2.7.13.3</ecNumber>
    </recommendedName>
</protein>
<evidence type="ECO:0000256" key="6">
    <source>
        <dbReference type="ARBA" id="ARBA00022777"/>
    </source>
</evidence>
<keyword evidence="4" id="KW-0808">Transferase</keyword>
<dbReference type="SUPFAM" id="SSF47384">
    <property type="entry name" value="Homodimeric domain of signal transducing histidine kinase"/>
    <property type="match status" value="1"/>
</dbReference>